<reference evidence="3 4" key="1">
    <citation type="journal article" date="2024" name="Front. Microbiol.">
        <title>Novel thermophilic genera Geochorda gen. nov. and Carboxydochorda gen. nov. from the deep terrestrial subsurface reveal the ecophysiological diversity in the class Limnochordia.</title>
        <authorList>
            <person name="Karnachuk O.V."/>
            <person name="Lukina A.P."/>
            <person name="Avakyan M.R."/>
            <person name="Kadnikov V.V."/>
            <person name="Begmatov S."/>
            <person name="Beletsky A.V."/>
            <person name="Vlasova K.G."/>
            <person name="Novikov A.A."/>
            <person name="Shcherbakova V.A."/>
            <person name="Mardanov A.V."/>
            <person name="Ravin N.V."/>
        </authorList>
    </citation>
    <scope>NUCLEOTIDE SEQUENCE [LARGE SCALE GENOMIC DNA]</scope>
    <source>
        <strain evidence="3 4">L945</strain>
    </source>
</reference>
<name>A0ABZ1BVS0_9FIRM</name>
<feature type="region of interest" description="Disordered" evidence="1">
    <location>
        <begin position="348"/>
        <end position="539"/>
    </location>
</feature>
<gene>
    <name evidence="3" type="ORF">U7230_11525</name>
</gene>
<feature type="region of interest" description="Disordered" evidence="1">
    <location>
        <begin position="249"/>
        <end position="276"/>
    </location>
</feature>
<feature type="compositionally biased region" description="Basic and acidic residues" evidence="1">
    <location>
        <begin position="431"/>
        <end position="448"/>
    </location>
</feature>
<evidence type="ECO:0000256" key="2">
    <source>
        <dbReference type="SAM" id="Phobius"/>
    </source>
</evidence>
<keyword evidence="4" id="KW-1185">Reference proteome</keyword>
<evidence type="ECO:0000313" key="4">
    <source>
        <dbReference type="Proteomes" id="UP001332192"/>
    </source>
</evidence>
<proteinExistence type="predicted"/>
<dbReference type="EMBL" id="CP141615">
    <property type="protein sequence ID" value="WRP16710.1"/>
    <property type="molecule type" value="Genomic_DNA"/>
</dbReference>
<feature type="compositionally biased region" description="Polar residues" evidence="1">
    <location>
        <begin position="250"/>
        <end position="259"/>
    </location>
</feature>
<dbReference type="Proteomes" id="UP001332192">
    <property type="component" value="Chromosome"/>
</dbReference>
<organism evidence="3 4">
    <name type="scientific">Carboxydichorda subterranea</name>
    <dbReference type="NCBI Taxonomy" id="3109565"/>
    <lineage>
        <taxon>Bacteria</taxon>
        <taxon>Bacillati</taxon>
        <taxon>Bacillota</taxon>
        <taxon>Limnochordia</taxon>
        <taxon>Limnochordales</taxon>
        <taxon>Geochordaceae</taxon>
        <taxon>Carboxydichorda</taxon>
    </lineage>
</organism>
<feature type="transmembrane region" description="Helical" evidence="2">
    <location>
        <begin position="65"/>
        <end position="83"/>
    </location>
</feature>
<accession>A0ABZ1BVS0</accession>
<protein>
    <submittedName>
        <fullName evidence="3">Uncharacterized protein</fullName>
    </submittedName>
</protein>
<sequence>MAAERPDGQPSLFVRQARRLVRLNRRRSWQRSLLGGLAVASVAFTAFMLAAAAMGPATAATGRPWAAGAALVLGATAAVTAVSRAGLRARRRRDAEIAVVSRMDAVLGWEHLAVTAWEWAHGTIASPFGPAILSRADRLSRRPELSDRAVEDRIAPPVRGVRASVALLAVAAWMGTAPAWNLVHELTSWMHQEIAAWRARQAAQVPLDASQAAFLKALSRALREEGLRSRDPAALEAARELERVMAANATPESPFSSPVGSPDQRPGLPGLAGAPGAAWAIPPAGGAVPGGTLPADRSWAEQGYGAGLPWSERLALLMQLASMGEISPQAADRAAQLAALLARDGAGSSASTAWDSDGGAGAATPQEGAGDRRQASSSPPGQGDGRSQPARQTPPAPAQPGTSADPGRASSRLPGDRPPDQGAPGAAAAGRETEPRRAGAPARPDEGKGLSGAARRGPGAPREAADTRPSDVPGTTPGRLQMPAPGPWPDGSGAVPVPSHPQLGPGSAVMLPGPPGPPPRGTPAVPWEQGPPGQDGTPVQELAPLLERVPVEYRDAVRRYFEAVAGQGG</sequence>
<feature type="compositionally biased region" description="Pro residues" evidence="1">
    <location>
        <begin position="512"/>
        <end position="521"/>
    </location>
</feature>
<keyword evidence="2" id="KW-0812">Transmembrane</keyword>
<evidence type="ECO:0000256" key="1">
    <source>
        <dbReference type="SAM" id="MobiDB-lite"/>
    </source>
</evidence>
<feature type="compositionally biased region" description="Low complexity" evidence="1">
    <location>
        <begin position="266"/>
        <end position="276"/>
    </location>
</feature>
<feature type="compositionally biased region" description="Low complexity" evidence="1">
    <location>
        <begin position="452"/>
        <end position="462"/>
    </location>
</feature>
<feature type="compositionally biased region" description="Low complexity" evidence="1">
    <location>
        <begin position="420"/>
        <end position="430"/>
    </location>
</feature>
<keyword evidence="2" id="KW-0472">Membrane</keyword>
<evidence type="ECO:0000313" key="3">
    <source>
        <dbReference type="EMBL" id="WRP16710.1"/>
    </source>
</evidence>
<dbReference type="RefSeq" id="WP_324715982.1">
    <property type="nucleotide sequence ID" value="NZ_CP141615.1"/>
</dbReference>
<feature type="transmembrane region" description="Helical" evidence="2">
    <location>
        <begin position="163"/>
        <end position="183"/>
    </location>
</feature>
<feature type="transmembrane region" description="Helical" evidence="2">
    <location>
        <begin position="32"/>
        <end position="53"/>
    </location>
</feature>
<keyword evidence="2" id="KW-1133">Transmembrane helix</keyword>